<name>A0ABW0FIL1_9MICO</name>
<dbReference type="PROSITE" id="PS51257">
    <property type="entry name" value="PROKAR_LIPOPROTEIN"/>
    <property type="match status" value="1"/>
</dbReference>
<sequence length="150" mass="16052">MKTRIALTATLTCTAALALSGCGGSFDDSRELYEQLRTEIGCDTVDSDDFESFMEGELSDSFPAFDVVDGDCTLGDEDLSVSAVVPHDVKGEEFLEAMVAEESEGYAVHSAKWVVLLEGIDEENLEFAEAVHEELGGKIVTFSAAGVVEV</sequence>
<gene>
    <name evidence="2" type="ORF">ACFPK8_13310</name>
</gene>
<dbReference type="RefSeq" id="WP_193116520.1">
    <property type="nucleotide sequence ID" value="NZ_BAAAIR010000039.1"/>
</dbReference>
<accession>A0ABW0FIL1</accession>
<keyword evidence="1" id="KW-0732">Signal</keyword>
<comment type="caution">
    <text evidence="2">The sequence shown here is derived from an EMBL/GenBank/DDBJ whole genome shotgun (WGS) entry which is preliminary data.</text>
</comment>
<organism evidence="2 3">
    <name type="scientific">Brachybacterium tyrofermentans</name>
    <dbReference type="NCBI Taxonomy" id="47848"/>
    <lineage>
        <taxon>Bacteria</taxon>
        <taxon>Bacillati</taxon>
        <taxon>Actinomycetota</taxon>
        <taxon>Actinomycetes</taxon>
        <taxon>Micrococcales</taxon>
        <taxon>Dermabacteraceae</taxon>
        <taxon>Brachybacterium</taxon>
    </lineage>
</organism>
<proteinExistence type="predicted"/>
<feature type="chain" id="PRO_5046713785" evidence="1">
    <location>
        <begin position="19"/>
        <end position="150"/>
    </location>
</feature>
<keyword evidence="3" id="KW-1185">Reference proteome</keyword>
<evidence type="ECO:0000313" key="3">
    <source>
        <dbReference type="Proteomes" id="UP001595937"/>
    </source>
</evidence>
<reference evidence="3" key="1">
    <citation type="journal article" date="2019" name="Int. J. Syst. Evol. Microbiol.">
        <title>The Global Catalogue of Microorganisms (GCM) 10K type strain sequencing project: providing services to taxonomists for standard genome sequencing and annotation.</title>
        <authorList>
            <consortium name="The Broad Institute Genomics Platform"/>
            <consortium name="The Broad Institute Genome Sequencing Center for Infectious Disease"/>
            <person name="Wu L."/>
            <person name="Ma J."/>
        </authorList>
    </citation>
    <scope>NUCLEOTIDE SEQUENCE [LARGE SCALE GENOMIC DNA]</scope>
    <source>
        <strain evidence="3">CGMCC 1.16455</strain>
    </source>
</reference>
<evidence type="ECO:0000256" key="1">
    <source>
        <dbReference type="SAM" id="SignalP"/>
    </source>
</evidence>
<dbReference type="Proteomes" id="UP001595937">
    <property type="component" value="Unassembled WGS sequence"/>
</dbReference>
<feature type="signal peptide" evidence="1">
    <location>
        <begin position="1"/>
        <end position="18"/>
    </location>
</feature>
<dbReference type="GeneID" id="303297683"/>
<protein>
    <submittedName>
        <fullName evidence="2">Uncharacterized protein</fullName>
    </submittedName>
</protein>
<dbReference type="EMBL" id="JBHSLN010000070">
    <property type="protein sequence ID" value="MFC5298491.1"/>
    <property type="molecule type" value="Genomic_DNA"/>
</dbReference>
<evidence type="ECO:0000313" key="2">
    <source>
        <dbReference type="EMBL" id="MFC5298491.1"/>
    </source>
</evidence>